<dbReference type="SUPFAM" id="SSF49879">
    <property type="entry name" value="SMAD/FHA domain"/>
    <property type="match status" value="1"/>
</dbReference>
<sequence>SPLSSSGILSDDSSCYHDTLSTSMPMDIGGHETTSQTQHTPLPSTTMSSLPLAGASNTTASTTNFLSSLFLPLNNASNHLQRPQQQIYTNSNGSIASPLAYEQVPFEEASEWCHISYYEMSHRVGEQFRATQPQVVIDGFTDPSNADRFCLGILTNINRTYEINKARTSIGRGVRLYHIRGDVYAECISDNPVFVQSPICNQRFNWHQATVCKIPPTYNLKIFDSADFARTLNNAIRDGYEAVWQLTKMCIIRMSFVKGWGVEYRRQAVTCTPCWVEIHLNGPLKWLDNVLQHMRGPTQSITSVS</sequence>
<accession>A0A8S2SH25</accession>
<dbReference type="Proteomes" id="UP000682733">
    <property type="component" value="Unassembled WGS sequence"/>
</dbReference>
<evidence type="ECO:0000256" key="1">
    <source>
        <dbReference type="ARBA" id="ARBA00023015"/>
    </source>
</evidence>
<dbReference type="Pfam" id="PF03166">
    <property type="entry name" value="MH2"/>
    <property type="match status" value="1"/>
</dbReference>
<evidence type="ECO:0000256" key="3">
    <source>
        <dbReference type="SAM" id="MobiDB-lite"/>
    </source>
</evidence>
<dbReference type="GO" id="GO:0000978">
    <property type="term" value="F:RNA polymerase II cis-regulatory region sequence-specific DNA binding"/>
    <property type="evidence" value="ECO:0007669"/>
    <property type="project" value="TreeGrafter"/>
</dbReference>
<keyword evidence="1" id="KW-0805">Transcription regulation</keyword>
<evidence type="ECO:0000259" key="4">
    <source>
        <dbReference type="PROSITE" id="PS51076"/>
    </source>
</evidence>
<keyword evidence="2" id="KW-0804">Transcription</keyword>
<gene>
    <name evidence="5" type="ORF">OVA965_LOCUS33644</name>
    <name evidence="6" type="ORF">TMI583_LOCUS34537</name>
</gene>
<evidence type="ECO:0000256" key="2">
    <source>
        <dbReference type="ARBA" id="ARBA00023163"/>
    </source>
</evidence>
<reference evidence="6" key="1">
    <citation type="submission" date="2021-02" db="EMBL/GenBank/DDBJ databases">
        <authorList>
            <person name="Nowell W R."/>
        </authorList>
    </citation>
    <scope>NUCLEOTIDE SEQUENCE</scope>
</reference>
<organism evidence="6 7">
    <name type="scientific">Didymodactylos carnosus</name>
    <dbReference type="NCBI Taxonomy" id="1234261"/>
    <lineage>
        <taxon>Eukaryota</taxon>
        <taxon>Metazoa</taxon>
        <taxon>Spiralia</taxon>
        <taxon>Gnathifera</taxon>
        <taxon>Rotifera</taxon>
        <taxon>Eurotatoria</taxon>
        <taxon>Bdelloidea</taxon>
        <taxon>Philodinida</taxon>
        <taxon>Philodinidae</taxon>
        <taxon>Didymodactylos</taxon>
    </lineage>
</organism>
<comment type="caution">
    <text evidence="6">The sequence shown here is derived from an EMBL/GenBank/DDBJ whole genome shotgun (WGS) entry which is preliminary data.</text>
</comment>
<dbReference type="EMBL" id="CAJOBA010049156">
    <property type="protein sequence ID" value="CAF4220679.1"/>
    <property type="molecule type" value="Genomic_DNA"/>
</dbReference>
<feature type="non-terminal residue" evidence="6">
    <location>
        <position position="305"/>
    </location>
</feature>
<evidence type="ECO:0000313" key="7">
    <source>
        <dbReference type="Proteomes" id="UP000682733"/>
    </source>
</evidence>
<feature type="region of interest" description="Disordered" evidence="3">
    <location>
        <begin position="20"/>
        <end position="54"/>
    </location>
</feature>
<protein>
    <recommendedName>
        <fullName evidence="4">MH2 domain-containing protein</fullName>
    </recommendedName>
</protein>
<dbReference type="GO" id="GO:0030154">
    <property type="term" value="P:cell differentiation"/>
    <property type="evidence" value="ECO:0007669"/>
    <property type="project" value="TreeGrafter"/>
</dbReference>
<dbReference type="Gene3D" id="2.60.200.10">
    <property type="match status" value="1"/>
</dbReference>
<dbReference type="GO" id="GO:0000981">
    <property type="term" value="F:DNA-binding transcription factor activity, RNA polymerase II-specific"/>
    <property type="evidence" value="ECO:0007669"/>
    <property type="project" value="TreeGrafter"/>
</dbReference>
<dbReference type="GO" id="GO:0070411">
    <property type="term" value="F:I-SMAD binding"/>
    <property type="evidence" value="ECO:0007669"/>
    <property type="project" value="TreeGrafter"/>
</dbReference>
<dbReference type="InterPro" id="IPR013790">
    <property type="entry name" value="Dwarfin"/>
</dbReference>
<proteinExistence type="predicted"/>
<dbReference type="GO" id="GO:0009653">
    <property type="term" value="P:anatomical structure morphogenesis"/>
    <property type="evidence" value="ECO:0007669"/>
    <property type="project" value="TreeGrafter"/>
</dbReference>
<dbReference type="GO" id="GO:0030509">
    <property type="term" value="P:BMP signaling pathway"/>
    <property type="evidence" value="ECO:0007669"/>
    <property type="project" value="TreeGrafter"/>
</dbReference>
<evidence type="ECO:0000313" key="5">
    <source>
        <dbReference type="EMBL" id="CAF1419495.1"/>
    </source>
</evidence>
<feature type="domain" description="MH2" evidence="4">
    <location>
        <begin position="112"/>
        <end position="305"/>
    </location>
</feature>
<dbReference type="InterPro" id="IPR001132">
    <property type="entry name" value="SMAD_dom_Dwarfin-type"/>
</dbReference>
<dbReference type="GO" id="GO:0060395">
    <property type="term" value="P:SMAD protein signal transduction"/>
    <property type="evidence" value="ECO:0007669"/>
    <property type="project" value="TreeGrafter"/>
</dbReference>
<name>A0A8S2SH25_9BILA</name>
<dbReference type="PROSITE" id="PS51076">
    <property type="entry name" value="MH2"/>
    <property type="match status" value="1"/>
</dbReference>
<dbReference type="InterPro" id="IPR017855">
    <property type="entry name" value="SMAD-like_dom_sf"/>
</dbReference>
<dbReference type="InterPro" id="IPR008984">
    <property type="entry name" value="SMAD_FHA_dom_sf"/>
</dbReference>
<dbReference type="PANTHER" id="PTHR13703">
    <property type="entry name" value="SMAD"/>
    <property type="match status" value="1"/>
</dbReference>
<dbReference type="GO" id="GO:0071144">
    <property type="term" value="C:heteromeric SMAD protein complex"/>
    <property type="evidence" value="ECO:0007669"/>
    <property type="project" value="TreeGrafter"/>
</dbReference>
<evidence type="ECO:0000313" key="6">
    <source>
        <dbReference type="EMBL" id="CAF4220679.1"/>
    </source>
</evidence>
<dbReference type="SMART" id="SM00524">
    <property type="entry name" value="DWB"/>
    <property type="match status" value="1"/>
</dbReference>
<dbReference type="Proteomes" id="UP000677228">
    <property type="component" value="Unassembled WGS sequence"/>
</dbReference>
<dbReference type="AlphaFoldDB" id="A0A8S2SH25"/>
<feature type="compositionally biased region" description="Polar residues" evidence="3">
    <location>
        <begin position="32"/>
        <end position="49"/>
    </location>
</feature>
<dbReference type="EMBL" id="CAJNOK010027398">
    <property type="protein sequence ID" value="CAF1419495.1"/>
    <property type="molecule type" value="Genomic_DNA"/>
</dbReference>